<dbReference type="PANTHER" id="PTHR30390:SF6">
    <property type="entry name" value="DNAA INITIATOR-ASSOCIATING PROTEIN DIAA"/>
    <property type="match status" value="1"/>
</dbReference>
<dbReference type="GO" id="GO:0005737">
    <property type="term" value="C:cytoplasm"/>
    <property type="evidence" value="ECO:0007669"/>
    <property type="project" value="UniProtKB-SubCell"/>
</dbReference>
<evidence type="ECO:0000313" key="13">
    <source>
        <dbReference type="EMBL" id="NVN29268.1"/>
    </source>
</evidence>
<feature type="binding site" evidence="10">
    <location>
        <position position="134"/>
    </location>
    <ligand>
        <name>substrate</name>
    </ligand>
</feature>
<evidence type="ECO:0000256" key="5">
    <source>
        <dbReference type="ARBA" id="ARBA00022490"/>
    </source>
</evidence>
<dbReference type="PROSITE" id="PS51464">
    <property type="entry name" value="SIS"/>
    <property type="match status" value="1"/>
</dbReference>
<evidence type="ECO:0000256" key="8">
    <source>
        <dbReference type="ARBA" id="ARBA00023235"/>
    </source>
</evidence>
<dbReference type="UniPathway" id="UPA00041">
    <property type="reaction ID" value="UER00436"/>
</dbReference>
<proteinExistence type="inferred from homology"/>
<evidence type="ECO:0000256" key="3">
    <source>
        <dbReference type="ARBA" id="ARBA00004496"/>
    </source>
</evidence>
<organism evidence="12 14">
    <name type="scientific">Endobacter medicaginis</name>
    <dbReference type="NCBI Taxonomy" id="1181271"/>
    <lineage>
        <taxon>Bacteria</taxon>
        <taxon>Pseudomonadati</taxon>
        <taxon>Pseudomonadota</taxon>
        <taxon>Alphaproteobacteria</taxon>
        <taxon>Acetobacterales</taxon>
        <taxon>Acetobacteraceae</taxon>
        <taxon>Endobacter</taxon>
    </lineage>
</organism>
<dbReference type="Pfam" id="PF13580">
    <property type="entry name" value="SIS_2"/>
    <property type="match status" value="1"/>
</dbReference>
<keyword evidence="5 10" id="KW-0963">Cytoplasm</keyword>
<evidence type="ECO:0000313" key="14">
    <source>
        <dbReference type="Proteomes" id="UP000557688"/>
    </source>
</evidence>
<feature type="binding site" evidence="10">
    <location>
        <position position="180"/>
    </location>
    <ligand>
        <name>Zn(2+)</name>
        <dbReference type="ChEBI" id="CHEBI:29105"/>
    </ligand>
</feature>
<keyword evidence="7 10" id="KW-0862">Zinc</keyword>
<dbReference type="CDD" id="cd05006">
    <property type="entry name" value="SIS_GmhA"/>
    <property type="match status" value="1"/>
</dbReference>
<protein>
    <recommendedName>
        <fullName evidence="10">Phosphoheptose isomerase</fullName>
        <ecNumber evidence="10">5.3.1.28</ecNumber>
    </recommendedName>
    <alternativeName>
        <fullName evidence="10">Sedoheptulose 7-phosphate isomerase</fullName>
    </alternativeName>
</protein>
<dbReference type="Gene3D" id="3.40.50.10490">
    <property type="entry name" value="Glucose-6-phosphate isomerase like protein, domain 1"/>
    <property type="match status" value="1"/>
</dbReference>
<comment type="catalytic activity">
    <reaction evidence="1 10">
        <text>2 D-sedoheptulose 7-phosphate = D-glycero-alpha-D-manno-heptose 7-phosphate + D-glycero-beta-D-manno-heptose 7-phosphate</text>
        <dbReference type="Rhea" id="RHEA:27489"/>
        <dbReference type="ChEBI" id="CHEBI:57483"/>
        <dbReference type="ChEBI" id="CHEBI:60203"/>
        <dbReference type="ChEBI" id="CHEBI:60204"/>
        <dbReference type="EC" id="5.3.1.28"/>
    </reaction>
</comment>
<evidence type="ECO:0000256" key="10">
    <source>
        <dbReference type="HAMAP-Rule" id="MF_00067"/>
    </source>
</evidence>
<dbReference type="GO" id="GO:0005975">
    <property type="term" value="P:carbohydrate metabolic process"/>
    <property type="evidence" value="ECO:0007669"/>
    <property type="project" value="UniProtKB-UniRule"/>
</dbReference>
<comment type="miscellaneous">
    <text evidence="10">The reaction produces a racemic mixture of D-glycero-alpha-D-manno-heptose 7-phosphate and D-glycero-beta-D-manno-heptose 7-phosphate.</text>
</comment>
<dbReference type="GO" id="GO:0097367">
    <property type="term" value="F:carbohydrate derivative binding"/>
    <property type="evidence" value="ECO:0007669"/>
    <property type="project" value="InterPro"/>
</dbReference>
<keyword evidence="6 10" id="KW-0479">Metal-binding</keyword>
<dbReference type="EMBL" id="JACHXV010000003">
    <property type="protein sequence ID" value="MBB3173012.1"/>
    <property type="molecule type" value="Genomic_DNA"/>
</dbReference>
<comment type="pathway">
    <text evidence="10">Carbohydrate biosynthesis; D-glycero-D-manno-heptose 7-phosphate biosynthesis; D-glycero-alpha-D-manno-heptose 7-phosphate and D-glycero-beta-D-manno-heptose 7-phosphate from sedoheptulose 7-phosphate: step 1/1.</text>
</comment>
<dbReference type="GO" id="GO:0008270">
    <property type="term" value="F:zinc ion binding"/>
    <property type="evidence" value="ECO:0007669"/>
    <property type="project" value="UniProtKB-UniRule"/>
</dbReference>
<dbReference type="AlphaFoldDB" id="A0A839V048"/>
<dbReference type="EC" id="5.3.1.28" evidence="10"/>
<evidence type="ECO:0000256" key="4">
    <source>
        <dbReference type="ARBA" id="ARBA00009894"/>
    </source>
</evidence>
<dbReference type="InterPro" id="IPR004515">
    <property type="entry name" value="Phosphoheptose_Isoase"/>
</dbReference>
<comment type="similarity">
    <text evidence="4 10">Belongs to the SIS family. GmhA subfamily.</text>
</comment>
<feature type="binding site" evidence="10">
    <location>
        <position position="74"/>
    </location>
    <ligand>
        <name>substrate</name>
    </ligand>
</feature>
<feature type="binding site" evidence="10">
    <location>
        <position position="70"/>
    </location>
    <ligand>
        <name>Zn(2+)</name>
        <dbReference type="ChEBI" id="CHEBI:29105"/>
    </ligand>
</feature>
<feature type="domain" description="SIS" evidence="11">
    <location>
        <begin position="46"/>
        <end position="203"/>
    </location>
</feature>
<evidence type="ECO:0000256" key="7">
    <source>
        <dbReference type="ARBA" id="ARBA00022833"/>
    </source>
</evidence>
<keyword evidence="8 10" id="KW-0413">Isomerase</keyword>
<dbReference type="HAMAP" id="MF_00067">
    <property type="entry name" value="GmhA"/>
    <property type="match status" value="1"/>
</dbReference>
<reference evidence="12 14" key="2">
    <citation type="submission" date="2020-08" db="EMBL/GenBank/DDBJ databases">
        <title>Genomic Encyclopedia of Type Strains, Phase III (KMG-III): the genomes of soil and plant-associated and newly described type strains.</title>
        <authorList>
            <person name="Whitman W."/>
        </authorList>
    </citation>
    <scope>NUCLEOTIDE SEQUENCE [LARGE SCALE GENOMIC DNA]</scope>
    <source>
        <strain evidence="12 14">CECT 8088</strain>
    </source>
</reference>
<evidence type="ECO:0000313" key="12">
    <source>
        <dbReference type="EMBL" id="MBB3173012.1"/>
    </source>
</evidence>
<evidence type="ECO:0000259" key="11">
    <source>
        <dbReference type="PROSITE" id="PS51464"/>
    </source>
</evidence>
<feature type="binding site" evidence="10">
    <location>
        <position position="74"/>
    </location>
    <ligand>
        <name>Zn(2+)</name>
        <dbReference type="ChEBI" id="CHEBI:29105"/>
    </ligand>
</feature>
<feature type="binding site" evidence="10">
    <location>
        <position position="180"/>
    </location>
    <ligand>
        <name>substrate</name>
    </ligand>
</feature>
<feature type="binding site" evidence="10">
    <location>
        <begin position="61"/>
        <end position="63"/>
    </location>
    <ligand>
        <name>substrate</name>
    </ligand>
</feature>
<dbReference type="GO" id="GO:2001061">
    <property type="term" value="P:D-glycero-D-manno-heptose 7-phosphate biosynthetic process"/>
    <property type="evidence" value="ECO:0007669"/>
    <property type="project" value="UniProtKB-UniPathway"/>
</dbReference>
<evidence type="ECO:0000313" key="15">
    <source>
        <dbReference type="Proteomes" id="UP000565205"/>
    </source>
</evidence>
<dbReference type="RefSeq" id="WP_176621994.1">
    <property type="nucleotide sequence ID" value="NZ_JABXXQ010000023.1"/>
</dbReference>
<keyword evidence="14" id="KW-1185">Reference proteome</keyword>
<feature type="binding site" evidence="10">
    <location>
        <begin position="129"/>
        <end position="131"/>
    </location>
    <ligand>
        <name>substrate</name>
    </ligand>
</feature>
<dbReference type="SUPFAM" id="SSF53697">
    <property type="entry name" value="SIS domain"/>
    <property type="match status" value="1"/>
</dbReference>
<reference evidence="13 15" key="1">
    <citation type="submission" date="2020-06" db="EMBL/GenBank/DDBJ databases">
        <title>Description of novel acetic acid bacteria.</title>
        <authorList>
            <person name="Sombolestani A."/>
        </authorList>
    </citation>
    <scope>NUCLEOTIDE SEQUENCE [LARGE SCALE GENOMIC DNA]</scope>
    <source>
        <strain evidence="13 15">LMG 26838</strain>
    </source>
</reference>
<comment type="subcellular location">
    <subcellularLocation>
        <location evidence="3 10">Cytoplasm</location>
    </subcellularLocation>
</comment>
<dbReference type="InterPro" id="IPR050099">
    <property type="entry name" value="SIS_GmhA/DiaA_subfam"/>
</dbReference>
<dbReference type="InterPro" id="IPR035461">
    <property type="entry name" value="GmhA/DiaA"/>
</dbReference>
<name>A0A839V048_9PROT</name>
<dbReference type="InterPro" id="IPR046348">
    <property type="entry name" value="SIS_dom_sf"/>
</dbReference>
<dbReference type="InterPro" id="IPR001347">
    <property type="entry name" value="SIS_dom"/>
</dbReference>
<dbReference type="GO" id="GO:0008968">
    <property type="term" value="F:D-sedoheptulose 7-phosphate isomerase activity"/>
    <property type="evidence" value="ECO:0007669"/>
    <property type="project" value="UniProtKB-UniRule"/>
</dbReference>
<dbReference type="Proteomes" id="UP000565205">
    <property type="component" value="Unassembled WGS sequence"/>
</dbReference>
<dbReference type="EMBL" id="JABXXQ010000023">
    <property type="protein sequence ID" value="NVN29268.1"/>
    <property type="molecule type" value="Genomic_DNA"/>
</dbReference>
<evidence type="ECO:0000256" key="2">
    <source>
        <dbReference type="ARBA" id="ARBA00003172"/>
    </source>
</evidence>
<evidence type="ECO:0000256" key="9">
    <source>
        <dbReference type="ARBA" id="ARBA00023277"/>
    </source>
</evidence>
<dbReference type="PANTHER" id="PTHR30390">
    <property type="entry name" value="SEDOHEPTULOSE 7-PHOSPHATE ISOMERASE / DNAA INITIATOR-ASSOCIATING FACTOR FOR REPLICATION INITIATION"/>
    <property type="match status" value="1"/>
</dbReference>
<feature type="binding site" evidence="10">
    <location>
        <begin position="103"/>
        <end position="104"/>
    </location>
    <ligand>
        <name>substrate</name>
    </ligand>
</feature>
<evidence type="ECO:0000256" key="1">
    <source>
        <dbReference type="ARBA" id="ARBA00000348"/>
    </source>
</evidence>
<comment type="subunit">
    <text evidence="10">Homotetramer.</text>
</comment>
<dbReference type="Proteomes" id="UP000557688">
    <property type="component" value="Unassembled WGS sequence"/>
</dbReference>
<comment type="cofactor">
    <cofactor evidence="10">
        <name>Zn(2+)</name>
        <dbReference type="ChEBI" id="CHEBI:29105"/>
    </cofactor>
    <text evidence="10">Binds 1 zinc ion per subunit.</text>
</comment>
<keyword evidence="9 10" id="KW-0119">Carbohydrate metabolism</keyword>
<comment type="caution">
    <text evidence="12">The sequence shown here is derived from an EMBL/GenBank/DDBJ whole genome shotgun (WGS) entry which is preliminary data.</text>
</comment>
<gene>
    <name evidence="10" type="primary">gmhA</name>
    <name evidence="12" type="ORF">FHR90_000830</name>
    <name evidence="13" type="ORF">HUK83_02795</name>
</gene>
<evidence type="ECO:0000256" key="6">
    <source>
        <dbReference type="ARBA" id="ARBA00022723"/>
    </source>
</evidence>
<sequence length="203" mass="20906">MDTLAADLHPDAAWLADYLRQSAETMARLVSDKTQGAAIARIALLIERSMAAGGKLLVAGNGGSAADAQHIAAEFVGRLMYDRAPLPAIALTTDSSAFTAIGNDYGFEAVFARQVSALGRPGDVFIGISTSGRSPNILRAIDAARLGGMVTVGLTGETPAAMAGCDALFCAPSGWTPLIQQMHITAAHAVCGLVERALRPQGG</sequence>
<comment type="function">
    <text evidence="2 10">Catalyzes the isomerization of sedoheptulose 7-phosphate in D-glycero-D-manno-heptose 7-phosphate.</text>
</comment>
<accession>A0A839V048</accession>
<feature type="binding site" evidence="10">
    <location>
        <position position="188"/>
    </location>
    <ligand>
        <name>Zn(2+)</name>
        <dbReference type="ChEBI" id="CHEBI:29105"/>
    </ligand>
</feature>